<dbReference type="Proteomes" id="UP000685013">
    <property type="component" value="Chromosome 5"/>
</dbReference>
<proteinExistence type="predicted"/>
<dbReference type="EC" id="2.4.1.21" evidence="2"/>
<gene>
    <name evidence="3" type="primary">SS3</name>
    <name evidence="3" type="ORF">SDJN03_08463</name>
</gene>
<dbReference type="PANTHER" id="PTHR46083">
    <property type="match status" value="1"/>
</dbReference>
<dbReference type="EMBL" id="JAGKQH010000005">
    <property type="protein sequence ID" value="KAG6598685.1"/>
    <property type="molecule type" value="Genomic_DNA"/>
</dbReference>
<protein>
    <recommendedName>
        <fullName evidence="2">starch synthase</fullName>
        <ecNumber evidence="2">2.4.1.21</ecNumber>
    </recommendedName>
</protein>
<dbReference type="PANTHER" id="PTHR46083:SF5">
    <property type="entry name" value="STARCH SYNTHASE 3, CHLOROPLASTIC_AMYLOPLASTIC"/>
    <property type="match status" value="1"/>
</dbReference>
<dbReference type="GO" id="GO:0009011">
    <property type="term" value="F:alpha-1,4-glucan glucosyltransferase (ADP-glucose donor) activity"/>
    <property type="evidence" value="ECO:0007669"/>
    <property type="project" value="UniProtKB-EC"/>
</dbReference>
<evidence type="ECO:0000256" key="2">
    <source>
        <dbReference type="ARBA" id="ARBA00012588"/>
    </source>
</evidence>
<reference evidence="3 4" key="1">
    <citation type="journal article" date="2021" name="Hortic Res">
        <title>The domestication of Cucurbita argyrosperma as revealed by the genome of its wild relative.</title>
        <authorList>
            <person name="Barrera-Redondo J."/>
            <person name="Sanchez-de la Vega G."/>
            <person name="Aguirre-Liguori J.A."/>
            <person name="Castellanos-Morales G."/>
            <person name="Gutierrez-Guerrero Y.T."/>
            <person name="Aguirre-Dugua X."/>
            <person name="Aguirre-Planter E."/>
            <person name="Tenaillon M.I."/>
            <person name="Lira-Saade R."/>
            <person name="Eguiarte L.E."/>
        </authorList>
    </citation>
    <scope>NUCLEOTIDE SEQUENCE [LARGE SCALE GENOMIC DNA]</scope>
    <source>
        <strain evidence="3">JBR-2021</strain>
    </source>
</reference>
<evidence type="ECO:0000313" key="4">
    <source>
        <dbReference type="Proteomes" id="UP000685013"/>
    </source>
</evidence>
<comment type="caution">
    <text evidence="3">The sequence shown here is derived from an EMBL/GenBank/DDBJ whole genome shotgun (WGS) entry which is preliminary data.</text>
</comment>
<dbReference type="AlphaFoldDB" id="A0AAV6NJV5"/>
<comment type="catalytic activity">
    <reaction evidence="1">
        <text>[(1-&gt;4)-alpha-D-glucosyl](n) + ADP-alpha-D-glucose = [(1-&gt;4)-alpha-D-glucosyl](n+1) + ADP + H(+)</text>
        <dbReference type="Rhea" id="RHEA:18189"/>
        <dbReference type="Rhea" id="RHEA-COMP:9584"/>
        <dbReference type="Rhea" id="RHEA-COMP:9587"/>
        <dbReference type="ChEBI" id="CHEBI:15378"/>
        <dbReference type="ChEBI" id="CHEBI:15444"/>
        <dbReference type="ChEBI" id="CHEBI:57498"/>
        <dbReference type="ChEBI" id="CHEBI:456216"/>
        <dbReference type="EC" id="2.4.1.21"/>
    </reaction>
</comment>
<feature type="non-terminal residue" evidence="3">
    <location>
        <position position="1"/>
    </location>
</feature>
<evidence type="ECO:0000256" key="1">
    <source>
        <dbReference type="ARBA" id="ARBA00001478"/>
    </source>
</evidence>
<organism evidence="3 4">
    <name type="scientific">Cucurbita argyrosperma subsp. sororia</name>
    <dbReference type="NCBI Taxonomy" id="37648"/>
    <lineage>
        <taxon>Eukaryota</taxon>
        <taxon>Viridiplantae</taxon>
        <taxon>Streptophyta</taxon>
        <taxon>Embryophyta</taxon>
        <taxon>Tracheophyta</taxon>
        <taxon>Spermatophyta</taxon>
        <taxon>Magnoliopsida</taxon>
        <taxon>eudicotyledons</taxon>
        <taxon>Gunneridae</taxon>
        <taxon>Pentapetalae</taxon>
        <taxon>rosids</taxon>
        <taxon>fabids</taxon>
        <taxon>Cucurbitales</taxon>
        <taxon>Cucurbitaceae</taxon>
        <taxon>Cucurbiteae</taxon>
        <taxon>Cucurbita</taxon>
    </lineage>
</organism>
<accession>A0AAV6NJV5</accession>
<sequence>MKMVNNTPRVSYILKKRRSRENPVIAPHLYKFHGIVNGIDLTYGDPYNDKFIPVSYTSENVVEGKRAAKEALQQRLGLSRSDLPLVGIITRLTHQKGIHLIKHAIWRALDRGGQVVLLGFSSWIHAFKMILTQFSSCSDLVINTIYSIIADFMLGADMILVPSIFEPCGLTQLTAMRYGSVPVVRKNWKVWATFLSRLHDTVFDVDHDKKEHKQQALNQRDSILKEQIHLGVDYALNRAISAWYNDRSWFHSLCKRVMEQDWSWNRPALDYLELYHAARKMKNQMNN</sequence>
<evidence type="ECO:0000313" key="3">
    <source>
        <dbReference type="EMBL" id="KAG6598685.1"/>
    </source>
</evidence>
<keyword evidence="4" id="KW-1185">Reference proteome</keyword>
<name>A0AAV6NJV5_9ROSI</name>